<dbReference type="AlphaFoldDB" id="A0A0H2SAP1"/>
<accession>A0A0H2SAP1</accession>
<dbReference type="EMBL" id="KQ085891">
    <property type="protein sequence ID" value="KLO18803.1"/>
    <property type="molecule type" value="Genomic_DNA"/>
</dbReference>
<proteinExistence type="predicted"/>
<organism evidence="1 2">
    <name type="scientific">Schizopora paradoxa</name>
    <dbReference type="NCBI Taxonomy" id="27342"/>
    <lineage>
        <taxon>Eukaryota</taxon>
        <taxon>Fungi</taxon>
        <taxon>Dikarya</taxon>
        <taxon>Basidiomycota</taxon>
        <taxon>Agaricomycotina</taxon>
        <taxon>Agaricomycetes</taxon>
        <taxon>Hymenochaetales</taxon>
        <taxon>Schizoporaceae</taxon>
        <taxon>Schizopora</taxon>
    </lineage>
</organism>
<evidence type="ECO:0000313" key="1">
    <source>
        <dbReference type="EMBL" id="KLO18803.1"/>
    </source>
</evidence>
<name>A0A0H2SAP1_9AGAM</name>
<dbReference type="Proteomes" id="UP000053477">
    <property type="component" value="Unassembled WGS sequence"/>
</dbReference>
<reference evidence="1 2" key="1">
    <citation type="submission" date="2015-04" db="EMBL/GenBank/DDBJ databases">
        <title>Complete genome sequence of Schizopora paradoxa KUC8140, a cosmopolitan wood degrader in East Asia.</title>
        <authorList>
            <consortium name="DOE Joint Genome Institute"/>
            <person name="Min B."/>
            <person name="Park H."/>
            <person name="Jang Y."/>
            <person name="Kim J.-J."/>
            <person name="Kim K.H."/>
            <person name="Pangilinan J."/>
            <person name="Lipzen A."/>
            <person name="Riley R."/>
            <person name="Grigoriev I.V."/>
            <person name="Spatafora J.W."/>
            <person name="Choi I.-G."/>
        </authorList>
    </citation>
    <scope>NUCLEOTIDE SEQUENCE [LARGE SCALE GENOMIC DNA]</scope>
    <source>
        <strain evidence="1 2">KUC8140</strain>
    </source>
</reference>
<evidence type="ECO:0000313" key="2">
    <source>
        <dbReference type="Proteomes" id="UP000053477"/>
    </source>
</evidence>
<keyword evidence="2" id="KW-1185">Reference proteome</keyword>
<gene>
    <name evidence="1" type="ORF">SCHPADRAFT_100166</name>
</gene>
<dbReference type="InParanoid" id="A0A0H2SAP1"/>
<protein>
    <submittedName>
        <fullName evidence="1">Uncharacterized protein</fullName>
    </submittedName>
</protein>
<sequence length="137" mass="15576">MADVANINADEGFVTLIVEAEGRLDQLTLTFGEFTKSVTNSEDTVEDVVLVDRLDSDRLLIVEEFIRRCDGHCVFRGKSIHLRHSEPQYFSNFFRKWRNVINLPVWLTTLPFSGQQSSPGQTPETLADYVINLVEGK</sequence>